<evidence type="ECO:0000256" key="1">
    <source>
        <dbReference type="SAM" id="MobiDB-lite"/>
    </source>
</evidence>
<name>A0AAV6J9K5_9ERIC</name>
<sequence>MTPLILKESNQSNGSDPGPLDPFDDMAHLPHGIIFYFPFSSTNLSTTQNRFRKGKKKKQSTPGLCFGNPCVHLSTPISALIAPLDSYLRELPDPWVRKTFFFFFDFKPVGLNVKPSDPLAPPEL</sequence>
<keyword evidence="3" id="KW-1185">Reference proteome</keyword>
<evidence type="ECO:0000313" key="3">
    <source>
        <dbReference type="Proteomes" id="UP000823749"/>
    </source>
</evidence>
<proteinExistence type="predicted"/>
<gene>
    <name evidence="2" type="ORF">RHGRI_024504</name>
</gene>
<reference evidence="2" key="1">
    <citation type="submission" date="2020-08" db="EMBL/GenBank/DDBJ databases">
        <title>Plant Genome Project.</title>
        <authorList>
            <person name="Zhang R.-G."/>
        </authorList>
    </citation>
    <scope>NUCLEOTIDE SEQUENCE</scope>
    <source>
        <strain evidence="2">WSP0</strain>
        <tissue evidence="2">Leaf</tissue>
    </source>
</reference>
<dbReference type="AlphaFoldDB" id="A0AAV6J9K5"/>
<feature type="region of interest" description="Disordered" evidence="1">
    <location>
        <begin position="1"/>
        <end position="23"/>
    </location>
</feature>
<protein>
    <submittedName>
        <fullName evidence="2">Uncharacterized protein</fullName>
    </submittedName>
</protein>
<dbReference type="EMBL" id="JACTNZ010000008">
    <property type="protein sequence ID" value="KAG5537078.1"/>
    <property type="molecule type" value="Genomic_DNA"/>
</dbReference>
<accession>A0AAV6J9K5</accession>
<organism evidence="2 3">
    <name type="scientific">Rhododendron griersonianum</name>
    <dbReference type="NCBI Taxonomy" id="479676"/>
    <lineage>
        <taxon>Eukaryota</taxon>
        <taxon>Viridiplantae</taxon>
        <taxon>Streptophyta</taxon>
        <taxon>Embryophyta</taxon>
        <taxon>Tracheophyta</taxon>
        <taxon>Spermatophyta</taxon>
        <taxon>Magnoliopsida</taxon>
        <taxon>eudicotyledons</taxon>
        <taxon>Gunneridae</taxon>
        <taxon>Pentapetalae</taxon>
        <taxon>asterids</taxon>
        <taxon>Ericales</taxon>
        <taxon>Ericaceae</taxon>
        <taxon>Ericoideae</taxon>
        <taxon>Rhodoreae</taxon>
        <taxon>Rhododendron</taxon>
    </lineage>
</organism>
<dbReference type="Proteomes" id="UP000823749">
    <property type="component" value="Chromosome 8"/>
</dbReference>
<evidence type="ECO:0000313" key="2">
    <source>
        <dbReference type="EMBL" id="KAG5537078.1"/>
    </source>
</evidence>
<comment type="caution">
    <text evidence="2">The sequence shown here is derived from an EMBL/GenBank/DDBJ whole genome shotgun (WGS) entry which is preliminary data.</text>
</comment>